<dbReference type="NCBIfam" id="NF003417">
    <property type="entry name" value="PRK04813.1"/>
    <property type="match status" value="2"/>
</dbReference>
<evidence type="ECO:0000256" key="2">
    <source>
        <dbReference type="ARBA" id="ARBA00006432"/>
    </source>
</evidence>
<dbReference type="SUPFAM" id="SSF56801">
    <property type="entry name" value="Acetyl-CoA synthetase-like"/>
    <property type="match status" value="2"/>
</dbReference>
<dbReference type="InterPro" id="IPR000873">
    <property type="entry name" value="AMP-dep_synth/lig_dom"/>
</dbReference>
<evidence type="ECO:0000313" key="9">
    <source>
        <dbReference type="EMBL" id="ORW04074.1"/>
    </source>
</evidence>
<keyword evidence="10" id="KW-1185">Reference proteome</keyword>
<evidence type="ECO:0000256" key="5">
    <source>
        <dbReference type="ARBA" id="ARBA00022737"/>
    </source>
</evidence>
<dbReference type="GO" id="GO:0031177">
    <property type="term" value="F:phosphopantetheine binding"/>
    <property type="evidence" value="ECO:0007669"/>
    <property type="project" value="InterPro"/>
</dbReference>
<keyword evidence="6" id="KW-0045">Antibiotic biosynthesis</keyword>
<dbReference type="EMBL" id="LQPE01000112">
    <property type="protein sequence ID" value="ORW04074.1"/>
    <property type="molecule type" value="Genomic_DNA"/>
</dbReference>
<dbReference type="Gene3D" id="1.10.1200.10">
    <property type="entry name" value="ACP-like"/>
    <property type="match status" value="2"/>
</dbReference>
<evidence type="ECO:0000259" key="8">
    <source>
        <dbReference type="PROSITE" id="PS50075"/>
    </source>
</evidence>
<reference evidence="9 10" key="1">
    <citation type="submission" date="2016-01" db="EMBL/GenBank/DDBJ databases">
        <title>The new phylogeny of the genus Mycobacterium.</title>
        <authorList>
            <person name="Tarcisio F."/>
            <person name="Conor M."/>
            <person name="Antonella G."/>
            <person name="Elisabetta G."/>
            <person name="Giulia F.S."/>
            <person name="Sara T."/>
            <person name="Anna F."/>
            <person name="Clotilde B."/>
            <person name="Roberto B."/>
            <person name="Veronica D.S."/>
            <person name="Fabio R."/>
            <person name="Monica P."/>
            <person name="Olivier J."/>
            <person name="Enrico T."/>
            <person name="Nicola S."/>
        </authorList>
    </citation>
    <scope>NUCLEOTIDE SEQUENCE [LARGE SCALE GENOMIC DNA]</scope>
    <source>
        <strain evidence="9 10">DSM 45166</strain>
    </source>
</reference>
<evidence type="ECO:0000256" key="4">
    <source>
        <dbReference type="ARBA" id="ARBA00022553"/>
    </source>
</evidence>
<dbReference type="Gene3D" id="3.30.300.30">
    <property type="match status" value="2"/>
</dbReference>
<dbReference type="Gene3D" id="3.40.50.980">
    <property type="match status" value="4"/>
</dbReference>
<dbReference type="SUPFAM" id="SSF52777">
    <property type="entry name" value="CoA-dependent acyltransferases"/>
    <property type="match status" value="8"/>
</dbReference>
<comment type="caution">
    <text evidence="9">The sequence shown here is derived from an EMBL/GenBank/DDBJ whole genome shotgun (WGS) entry which is preliminary data.</text>
</comment>
<dbReference type="PROSITE" id="PS00455">
    <property type="entry name" value="AMP_BINDING"/>
    <property type="match status" value="2"/>
</dbReference>
<dbReference type="CDD" id="cd19540">
    <property type="entry name" value="LCL_NRPS-like"/>
    <property type="match status" value="1"/>
</dbReference>
<dbReference type="RefSeq" id="WP_169716314.1">
    <property type="nucleotide sequence ID" value="NZ_LQPE01000112.1"/>
</dbReference>
<dbReference type="Pfam" id="PF13193">
    <property type="entry name" value="AMP-binding_C"/>
    <property type="match status" value="2"/>
</dbReference>
<dbReference type="PANTHER" id="PTHR45527:SF1">
    <property type="entry name" value="FATTY ACID SYNTHASE"/>
    <property type="match status" value="1"/>
</dbReference>
<dbReference type="Pfam" id="PF00501">
    <property type="entry name" value="AMP-binding"/>
    <property type="match status" value="2"/>
</dbReference>
<sequence>MQIADVLPLTPLQRGLLFHARAAQGDDDDVYAMQLDITVTGPLDAERLHEAMDNVANRHPNLAARFSEKFDTPVQIIPAGPVVPWRYVELDGQNLDVEDQVQQTCATERAAVCDLADQPAFRAALIRVAPDRHRFVLTAHHIVIDGWSLPILLREIFASYYGQRLPAAVPYRRFVTWLADRDLDAAHAAWREVLAGFDTPTLVGPPDRLGPGRRDFASFRLSAETTRAVSELARACHTTVNTVLQGAFAQLLMWLTGQHDVVFGVAVSGRPAEVFGAESIVGLLINTVPVRVRFTPTTTTTDLLDQLQRAHHNTLEHQHLALSEIHRVTGHDQLFDSLFVFENYPVDTAALPSVDGLAITEFNNREYNHYPLTVQARPGDELSLRVEFDADVFDVVGVEVLVGRLERVLVGMAADPGGRLSAVDVLGEVERARLGVVGNWGVLSASVASVVSVPVLFGAQVARAPEAVAVSCGAVSVTYRELDEASNRLAHLLVGRGVGAGQCGGVLLPRSVEAVVAMLAVLKAGAAYVPIDPVVPAARLRFVVGDAAPVAVISCADLAGRLDGCGVAVIDVGDAAVDVQPCTALAAPGGDDVAYLIYTSGTTGVPKGVAVTHRSVVGLLEALDGELELSAGQVWSQCHSLAFDFSVWEIFGALLHGGRLVVVPDAVVRSPEELHAVLVGEQVNVLSQTPSAFYALQAVDALQPELGAQFKLETVVFGGEALEPQRLSAWLGNHPGLPRLVNMYGITETTVHASFRQIVAADVEGSASPIGVPLAHLGFFVLDGWLRAVPVGVVGELYVAGDGVACGYVGRAGLSASRFVACPFGGFGERMYRTGDLVCWRADGQLEYVGRADEQVKIRGYRIELGEIQAALSECAGVDSAVVIAREDRPGDKRLVGYVTGEVDAGALRTALAERLPAYMVPAAVVVLEALPLTVNGKLDKRALPAPEYSDTDRYRPPATPTEEILAGIYAQVLGLERVGADDSFFDLGGNSLSAMRLVAEVNTSLAASLSVRAVFEAPTVAELAPRIGRDIGRLEPLVAVERPSVVPLSFAQQRLWFIDQLHGPSPVYNIAVGLRLCGQLDVDALAAALTDVVGRHESLRTLFLAPKGIPQQVVVPVEQAHFGWDVVDATGWPVNRLEEAIDETTRHSFDLAVEVPLWTRLFTVTDDEHVLVVVVHHIAADGWSIVPFVRDLGQAYASRCAGQAPDWAPLAVQYADYTLWQRAQLGDLDDNHSRIAAQLAYWEDALAGMPERLQLPTNRPYPPVADYRGARVAVEWPAELQQQVARLARAHNATSFMVVQAALAVLLAKLTASFDVAVGFPIAGRRDPALDELVGFFVNTLVLRVDLTGDPTVAELLAQVRRRSLAAYEHQDAPFEVLVERLNPTRSLGHHPLVQVMLAWQNLPGHTAEAAATLGLGDLQVTQIPIETHTARMDLTFSLAERWSEAKEPAGIGGTVEFDADVFDVVGVEVLVGRLERVLVGMAADPGGRLSAVDVLGEVERARLGVVGNWGVLSASVASVVSVPVLFGAQVARAPEAVAVSCGAVSVTYRELDEASNRLAHLLVGRGVGAGQCVGVLLPRSVEAVVAMLAVLKAGAAYVPIDPVVPAARLRFVVGDAAPVAVISCADLAGRLDGCGVAVIDVGDAAVDVQPCTALAAPGGDDVAYLIYTSGTTGVPKGVAVTHRSVVGLLEALDGELELSAGQVWSQCHSLAFDFSVWEIFGALLHGGRLVVVPDAVVRSPEELHAVLVGEQVNVLSQTPSAFYALQAVDALQPELGAQFKLETVVFGGEALEPQRLSAWLGNHPGLPRLVNMYGITETTVHASFRQIVAADVEGSASPIGVPLAHLGFFVLDGWLRAVPVGVVGELYVAGDGVACGYVGRAGLSASRFVACPFGGFGERMYRTGDLVCWRADGQLEYVGRADEQVKIRGYRIELGEIQAALSECAGVDSAVVIAREDRPGDKRLVGYVTGEVDAGALRTALAERLPAYMVPAAVVVLEALPLTVNGKLDKRALPAPEYSDTDRYRPPATPTEEILAGIYAQVLGLERVGADDSFFDLGGDSILSMQVVALAFAAGVVCRPRDIFVEQTVARLARVVTVGSGADGPVDDGTGQLPATPIMCWLRGQQGPIEQFNQTVVLQAPEEVTEADVVVVLQALLDRHAMLRLRAEDDGAGGWSLQVPEAGTVDAGACLQSVDVLSDEAVVAARSRLDPGAGVMLSALWVASTGQLVVIAHHLAVDGVSWRILLEDLNIAWAQHRGGRQVTLPVTGTSFARWASLLAEQARRAEIVEQAQAWRQVAATPAAVPSVRPDVDMFATAGHLSASLDVETTRMLLAEVPAAFHAGVHDILLIAFALAWAQFLGRHGNSIGIDVESHGRDEQLASDVDLSHTVGWFTTKYPVALTVGELSWAQVVAGETALGAVVKDAKEQLRAAPDPVTYGLLRYLNPDVELAGSEPPIGFNYLGRLGAPAAYASGDVWRFSQADVASAGAATAIAMPLIHTVLLNAGTIDDAEAGPQLQANWVWAPSALDRAAVTRLSRLWFEALAGMCAHVRRGGGGLTPSDIAPARLDQQQIDELQRQYRIDDVLPLTPLQQGLLFHACAAQGIDDAYAVQLDITLHGPLDPHRLHDAMHTVVGRHPHLAARFCPEFDEPVQIIPAEPVVPWRYAELDAEDADVDEQIQRLCAAERAAVCDLARLPALRAALIRTAPDRHRFVLTNHHIVLDGWSTPILLGEIFAAYSGERLPPAAPYRRYVAWLSGRDRAGAQAVWRKALTGFDTATLVGPPDRLGLGPRGVATFQVPEKSTRGVGKLARSCHTTVNTVLQAAWAVLLSSLTGQRDVAFGAVVSGRPAEVAGSESMVGLLINTVPVRANLTAATTPADLLAQLHDANNNTLEHQHLALNEIHRLTGLPRLFDTVFVFENYPVDAPALTHKLETTITEFSVRDYYHYPLAVQAGPGKELDLRVQFRTDVFDVASIETLMERYEQVLAAMTADPTRPLASMDLPDDGEHRHRVAPAPENREAPSDYRAPATRAEQILADIYARVLGLDRVGVDESFFDLGGDSLSAMRAVAAINSALETRLAVSALFYAPTVTSLSQLLAEVPAANPISDR</sequence>
<dbReference type="PROSITE" id="PS50075">
    <property type="entry name" value="CARRIER"/>
    <property type="match status" value="3"/>
</dbReference>
<dbReference type="InterPro" id="IPR029058">
    <property type="entry name" value="AB_hydrolase_fold"/>
</dbReference>
<dbReference type="InterPro" id="IPR009081">
    <property type="entry name" value="PP-bd_ACP"/>
</dbReference>
<comment type="cofactor">
    <cofactor evidence="1">
        <name>pantetheine 4'-phosphate</name>
        <dbReference type="ChEBI" id="CHEBI:47942"/>
    </cofactor>
</comment>
<dbReference type="GO" id="GO:0003824">
    <property type="term" value="F:catalytic activity"/>
    <property type="evidence" value="ECO:0007669"/>
    <property type="project" value="InterPro"/>
</dbReference>
<evidence type="ECO:0000313" key="10">
    <source>
        <dbReference type="Proteomes" id="UP000193487"/>
    </source>
</evidence>
<feature type="region of interest" description="Disordered" evidence="7">
    <location>
        <begin position="2999"/>
        <end position="3028"/>
    </location>
</feature>
<dbReference type="NCBIfam" id="TIGR01720">
    <property type="entry name" value="NRPS-para261"/>
    <property type="match status" value="1"/>
</dbReference>
<dbReference type="GO" id="GO:0072330">
    <property type="term" value="P:monocarboxylic acid biosynthetic process"/>
    <property type="evidence" value="ECO:0007669"/>
    <property type="project" value="UniProtKB-ARBA"/>
</dbReference>
<dbReference type="GO" id="GO:0005829">
    <property type="term" value="C:cytosol"/>
    <property type="evidence" value="ECO:0007669"/>
    <property type="project" value="TreeGrafter"/>
</dbReference>
<dbReference type="GO" id="GO:0043041">
    <property type="term" value="P:amino acid activation for nonribosomal peptide biosynthetic process"/>
    <property type="evidence" value="ECO:0007669"/>
    <property type="project" value="TreeGrafter"/>
</dbReference>
<dbReference type="InterPro" id="IPR001242">
    <property type="entry name" value="Condensation_dom"/>
</dbReference>
<dbReference type="InterPro" id="IPR020806">
    <property type="entry name" value="PKS_PP-bd"/>
</dbReference>
<organism evidence="9 10">
    <name type="scientific">Mycobacterium kyorinense</name>
    <dbReference type="NCBI Taxonomy" id="487514"/>
    <lineage>
        <taxon>Bacteria</taxon>
        <taxon>Bacillati</taxon>
        <taxon>Actinomycetota</taxon>
        <taxon>Actinomycetes</taxon>
        <taxon>Mycobacteriales</taxon>
        <taxon>Mycobacteriaceae</taxon>
        <taxon>Mycobacterium</taxon>
    </lineage>
</organism>
<comment type="similarity">
    <text evidence="2">Belongs to the ATP-dependent AMP-binding enzyme family.</text>
</comment>
<gene>
    <name evidence="9" type="ORF">AWC14_04520</name>
</gene>
<dbReference type="FunFam" id="1.10.1200.10:FF:000005">
    <property type="entry name" value="Nonribosomal peptide synthetase 1"/>
    <property type="match status" value="2"/>
</dbReference>
<dbReference type="SMART" id="SM01294">
    <property type="entry name" value="PKS_PP_betabranch"/>
    <property type="match status" value="1"/>
</dbReference>
<dbReference type="FunFam" id="3.30.300.30:FF:000010">
    <property type="entry name" value="Enterobactin synthetase component F"/>
    <property type="match status" value="2"/>
</dbReference>
<protein>
    <recommendedName>
        <fullName evidence="8">Carrier domain-containing protein</fullName>
    </recommendedName>
</protein>
<dbReference type="InterPro" id="IPR020845">
    <property type="entry name" value="AMP-binding_CS"/>
</dbReference>
<dbReference type="PROSITE" id="PS00012">
    <property type="entry name" value="PHOSPHOPANTETHEINE"/>
    <property type="match status" value="3"/>
</dbReference>
<dbReference type="InterPro" id="IPR010071">
    <property type="entry name" value="AA_adenyl_dom"/>
</dbReference>
<dbReference type="InterPro" id="IPR025110">
    <property type="entry name" value="AMP-bd_C"/>
</dbReference>
<feature type="domain" description="Carrier" evidence="8">
    <location>
        <begin position="3030"/>
        <end position="3105"/>
    </location>
</feature>
<dbReference type="Proteomes" id="UP000193487">
    <property type="component" value="Unassembled WGS sequence"/>
</dbReference>
<dbReference type="GO" id="GO:0008610">
    <property type="term" value="P:lipid biosynthetic process"/>
    <property type="evidence" value="ECO:0007669"/>
    <property type="project" value="UniProtKB-ARBA"/>
</dbReference>
<evidence type="ECO:0000256" key="7">
    <source>
        <dbReference type="SAM" id="MobiDB-lite"/>
    </source>
</evidence>
<feature type="domain" description="Carrier" evidence="8">
    <location>
        <begin position="2028"/>
        <end position="2102"/>
    </location>
</feature>
<keyword evidence="5" id="KW-0677">Repeat</keyword>
<dbReference type="Gene3D" id="3.30.559.10">
    <property type="entry name" value="Chloramphenicol acetyltransferase-like domain"/>
    <property type="match status" value="4"/>
</dbReference>
<name>A0A1X1XZ94_9MYCO</name>
<dbReference type="Gene3D" id="2.30.38.10">
    <property type="entry name" value="Luciferase, Domain 3"/>
    <property type="match status" value="2"/>
</dbReference>
<dbReference type="Pfam" id="PF00668">
    <property type="entry name" value="Condensation"/>
    <property type="match status" value="4"/>
</dbReference>
<dbReference type="CDD" id="cd17643">
    <property type="entry name" value="A_NRPS_Cytc1-like"/>
    <property type="match status" value="2"/>
</dbReference>
<dbReference type="SMART" id="SM00823">
    <property type="entry name" value="PKS_PP"/>
    <property type="match status" value="3"/>
</dbReference>
<dbReference type="Gene3D" id="3.30.559.30">
    <property type="entry name" value="Nonribosomal peptide synthetase, condensation domain"/>
    <property type="match status" value="4"/>
</dbReference>
<dbReference type="InterPro" id="IPR045851">
    <property type="entry name" value="AMP-bd_C_sf"/>
</dbReference>
<dbReference type="UniPathway" id="UPA00011"/>
<evidence type="ECO:0000256" key="6">
    <source>
        <dbReference type="ARBA" id="ARBA00023194"/>
    </source>
</evidence>
<dbReference type="Pfam" id="PF00550">
    <property type="entry name" value="PP-binding"/>
    <property type="match status" value="3"/>
</dbReference>
<dbReference type="NCBIfam" id="TIGR01733">
    <property type="entry name" value="AA-adenyl-dom"/>
    <property type="match status" value="2"/>
</dbReference>
<dbReference type="InterPro" id="IPR023213">
    <property type="entry name" value="CAT-like_dom_sf"/>
</dbReference>
<feature type="domain" description="Carrier" evidence="8">
    <location>
        <begin position="957"/>
        <end position="1032"/>
    </location>
</feature>
<accession>A0A1X1XZ94</accession>
<evidence type="ECO:0000256" key="3">
    <source>
        <dbReference type="ARBA" id="ARBA00022450"/>
    </source>
</evidence>
<dbReference type="FunFam" id="3.40.50.12780:FF:000012">
    <property type="entry name" value="Non-ribosomal peptide synthetase"/>
    <property type="match status" value="2"/>
</dbReference>
<dbReference type="GO" id="GO:0044550">
    <property type="term" value="P:secondary metabolite biosynthetic process"/>
    <property type="evidence" value="ECO:0007669"/>
    <property type="project" value="UniProtKB-ARBA"/>
</dbReference>
<dbReference type="GO" id="GO:0017000">
    <property type="term" value="P:antibiotic biosynthetic process"/>
    <property type="evidence" value="ECO:0007669"/>
    <property type="project" value="UniProtKB-KW"/>
</dbReference>
<dbReference type="SUPFAM" id="SSF47336">
    <property type="entry name" value="ACP-like"/>
    <property type="match status" value="3"/>
</dbReference>
<dbReference type="FunFam" id="3.30.559.10:FF:000012">
    <property type="entry name" value="Non-ribosomal peptide synthetase"/>
    <property type="match status" value="1"/>
</dbReference>
<keyword evidence="4" id="KW-0597">Phosphoprotein</keyword>
<dbReference type="FunFam" id="3.40.50.980:FF:000001">
    <property type="entry name" value="Non-ribosomal peptide synthetase"/>
    <property type="match status" value="2"/>
</dbReference>
<dbReference type="InterPro" id="IPR010060">
    <property type="entry name" value="NRPS_synth"/>
</dbReference>
<keyword evidence="3" id="KW-0596">Phosphopantetheine</keyword>
<dbReference type="InterPro" id="IPR036736">
    <property type="entry name" value="ACP-like_sf"/>
</dbReference>
<proteinExistence type="inferred from homology"/>
<evidence type="ECO:0000256" key="1">
    <source>
        <dbReference type="ARBA" id="ARBA00001957"/>
    </source>
</evidence>
<dbReference type="CDD" id="cd19543">
    <property type="entry name" value="DCL_NRPS"/>
    <property type="match status" value="2"/>
</dbReference>
<dbReference type="FunFam" id="1.10.1200.10:FF:000016">
    <property type="entry name" value="Non-ribosomal peptide synthase"/>
    <property type="match status" value="1"/>
</dbReference>
<dbReference type="InterPro" id="IPR006162">
    <property type="entry name" value="Ppantetheine_attach_site"/>
</dbReference>
<dbReference type="Gene3D" id="3.40.50.1820">
    <property type="entry name" value="alpha/beta hydrolase"/>
    <property type="match status" value="1"/>
</dbReference>
<dbReference type="PANTHER" id="PTHR45527">
    <property type="entry name" value="NONRIBOSOMAL PEPTIDE SYNTHETASE"/>
    <property type="match status" value="1"/>
</dbReference>